<reference evidence="2 3" key="1">
    <citation type="submission" date="2016-12" db="EMBL/GenBank/DDBJ databases">
        <title>Thioflexothrix psekupsii D3 genome sequencing and assembly.</title>
        <authorList>
            <person name="Fomenkov A."/>
            <person name="Vincze T."/>
            <person name="Grabovich M."/>
            <person name="Anton B.P."/>
            <person name="Dubinina G."/>
            <person name="Orlova M."/>
            <person name="Belousova E."/>
            <person name="Roberts R.J."/>
        </authorList>
    </citation>
    <scope>NUCLEOTIDE SEQUENCE [LARGE SCALE GENOMIC DNA]</scope>
    <source>
        <strain evidence="2">D3</strain>
    </source>
</reference>
<protein>
    <recommendedName>
        <fullName evidence="1">Zinc finger CHCC-type domain-containing protein</fullName>
    </recommendedName>
</protein>
<organism evidence="2 3">
    <name type="scientific">Thioflexithrix psekupsensis</name>
    <dbReference type="NCBI Taxonomy" id="1570016"/>
    <lineage>
        <taxon>Bacteria</taxon>
        <taxon>Pseudomonadati</taxon>
        <taxon>Pseudomonadota</taxon>
        <taxon>Gammaproteobacteria</taxon>
        <taxon>Thiotrichales</taxon>
        <taxon>Thioflexithrix</taxon>
    </lineage>
</organism>
<evidence type="ECO:0000313" key="3">
    <source>
        <dbReference type="Proteomes" id="UP000194798"/>
    </source>
</evidence>
<feature type="domain" description="Zinc finger CHCC-type" evidence="1">
    <location>
        <begin position="37"/>
        <end position="62"/>
    </location>
</feature>
<dbReference type="RefSeq" id="WP_086487267.1">
    <property type="nucleotide sequence ID" value="NZ_MSLT01000006.1"/>
</dbReference>
<proteinExistence type="predicted"/>
<comment type="caution">
    <text evidence="2">The sequence shown here is derived from an EMBL/GenBank/DDBJ whole genome shotgun (WGS) entry which is preliminary data.</text>
</comment>
<evidence type="ECO:0000313" key="2">
    <source>
        <dbReference type="EMBL" id="OUD15668.1"/>
    </source>
</evidence>
<dbReference type="AlphaFoldDB" id="A0A251XBI6"/>
<dbReference type="Proteomes" id="UP000194798">
    <property type="component" value="Unassembled WGS sequence"/>
</dbReference>
<keyword evidence="3" id="KW-1185">Reference proteome</keyword>
<evidence type="ECO:0000259" key="1">
    <source>
        <dbReference type="Pfam" id="PF10276"/>
    </source>
</evidence>
<gene>
    <name evidence="2" type="ORF">TPSD3_03875</name>
</gene>
<sequence>MSHPKTNLTPNDKKLCEVKQADLPLHCPLPGTSLWNSHPRVFLPINETKNGRIRCPYCGTEYVLTDHASQAA</sequence>
<dbReference type="Pfam" id="PF10276">
    <property type="entry name" value="zf-CHCC"/>
    <property type="match status" value="1"/>
</dbReference>
<dbReference type="EMBL" id="MSLT01000006">
    <property type="protein sequence ID" value="OUD15668.1"/>
    <property type="molecule type" value="Genomic_DNA"/>
</dbReference>
<name>A0A251XBI6_9GAMM</name>
<dbReference type="Gene3D" id="2.60.260.40">
    <property type="entry name" value="q5lls5 like domains"/>
    <property type="match status" value="1"/>
</dbReference>
<accession>A0A251XBI6</accession>
<dbReference type="OrthoDB" id="9806844at2"/>
<dbReference type="InterPro" id="IPR019401">
    <property type="entry name" value="Znf_CHCC"/>
</dbReference>